<protein>
    <recommendedName>
        <fullName evidence="2">OmpR/PhoB-type domain-containing protein</fullName>
    </recommendedName>
</protein>
<evidence type="ECO:0000313" key="3">
    <source>
        <dbReference type="EMBL" id="VAW87744.1"/>
    </source>
</evidence>
<dbReference type="GO" id="GO:0006355">
    <property type="term" value="P:regulation of DNA-templated transcription"/>
    <property type="evidence" value="ECO:0007669"/>
    <property type="project" value="InterPro"/>
</dbReference>
<dbReference type="PROSITE" id="PS51755">
    <property type="entry name" value="OMPR_PHOB"/>
    <property type="match status" value="1"/>
</dbReference>
<reference evidence="3" key="1">
    <citation type="submission" date="2018-06" db="EMBL/GenBank/DDBJ databases">
        <authorList>
            <person name="Zhirakovskaya E."/>
        </authorList>
    </citation>
    <scope>NUCLEOTIDE SEQUENCE</scope>
</reference>
<dbReference type="AlphaFoldDB" id="A0A3B1A204"/>
<keyword evidence="1" id="KW-0238">DNA-binding</keyword>
<evidence type="ECO:0000259" key="2">
    <source>
        <dbReference type="PROSITE" id="PS51755"/>
    </source>
</evidence>
<dbReference type="GO" id="GO:0000160">
    <property type="term" value="P:phosphorelay signal transduction system"/>
    <property type="evidence" value="ECO:0007669"/>
    <property type="project" value="InterPro"/>
</dbReference>
<dbReference type="InterPro" id="IPR001867">
    <property type="entry name" value="OmpR/PhoB-type_DNA-bd"/>
</dbReference>
<evidence type="ECO:0000256" key="1">
    <source>
        <dbReference type="ARBA" id="ARBA00023125"/>
    </source>
</evidence>
<dbReference type="EMBL" id="UOFP01000196">
    <property type="protein sequence ID" value="VAW87744.1"/>
    <property type="molecule type" value="Genomic_DNA"/>
</dbReference>
<feature type="domain" description="OmpR/PhoB-type" evidence="2">
    <location>
        <begin position="1"/>
        <end position="41"/>
    </location>
</feature>
<gene>
    <name evidence="3" type="ORF">MNBD_GAMMA18-2357</name>
</gene>
<feature type="non-terminal residue" evidence="3">
    <location>
        <position position="41"/>
    </location>
</feature>
<name>A0A3B1A204_9ZZZZ</name>
<proteinExistence type="predicted"/>
<dbReference type="GO" id="GO:0003677">
    <property type="term" value="F:DNA binding"/>
    <property type="evidence" value="ECO:0007669"/>
    <property type="project" value="UniProtKB-KW"/>
</dbReference>
<organism evidence="3">
    <name type="scientific">hydrothermal vent metagenome</name>
    <dbReference type="NCBI Taxonomy" id="652676"/>
    <lineage>
        <taxon>unclassified sequences</taxon>
        <taxon>metagenomes</taxon>
        <taxon>ecological metagenomes</taxon>
    </lineage>
</organism>
<accession>A0A3B1A204</accession>
<sequence>MIHFLDIAVDTSKRSVYKSGKIIQTSSLNFNMLVYFLENPN</sequence>